<feature type="signal peptide" evidence="3">
    <location>
        <begin position="1"/>
        <end position="17"/>
    </location>
</feature>
<keyword evidence="2" id="KW-1133">Transmembrane helix</keyword>
<evidence type="ECO:0000256" key="1">
    <source>
        <dbReference type="SAM" id="MobiDB-lite"/>
    </source>
</evidence>
<evidence type="ECO:0000256" key="3">
    <source>
        <dbReference type="SAM" id="SignalP"/>
    </source>
</evidence>
<feature type="transmembrane region" description="Helical" evidence="2">
    <location>
        <begin position="413"/>
        <end position="435"/>
    </location>
</feature>
<proteinExistence type="predicted"/>
<keyword evidence="2" id="KW-0812">Transmembrane</keyword>
<dbReference type="EMBL" id="JAVRBK010000005">
    <property type="protein sequence ID" value="KAK5643998.1"/>
    <property type="molecule type" value="Genomic_DNA"/>
</dbReference>
<feature type="compositionally biased region" description="Polar residues" evidence="1">
    <location>
        <begin position="158"/>
        <end position="167"/>
    </location>
</feature>
<evidence type="ECO:0008006" key="6">
    <source>
        <dbReference type="Google" id="ProtNLM"/>
    </source>
</evidence>
<dbReference type="Proteomes" id="UP001329430">
    <property type="component" value="Chromosome 5"/>
</dbReference>
<keyword evidence="2" id="KW-0472">Membrane</keyword>
<evidence type="ECO:0000256" key="2">
    <source>
        <dbReference type="SAM" id="Phobius"/>
    </source>
</evidence>
<organism evidence="4 5">
    <name type="scientific">Pyrocoelia pectoralis</name>
    <dbReference type="NCBI Taxonomy" id="417401"/>
    <lineage>
        <taxon>Eukaryota</taxon>
        <taxon>Metazoa</taxon>
        <taxon>Ecdysozoa</taxon>
        <taxon>Arthropoda</taxon>
        <taxon>Hexapoda</taxon>
        <taxon>Insecta</taxon>
        <taxon>Pterygota</taxon>
        <taxon>Neoptera</taxon>
        <taxon>Endopterygota</taxon>
        <taxon>Coleoptera</taxon>
        <taxon>Polyphaga</taxon>
        <taxon>Elateriformia</taxon>
        <taxon>Elateroidea</taxon>
        <taxon>Lampyridae</taxon>
        <taxon>Lampyrinae</taxon>
        <taxon>Pyrocoelia</taxon>
    </lineage>
</organism>
<keyword evidence="3" id="KW-0732">Signal</keyword>
<reference evidence="4 5" key="1">
    <citation type="journal article" date="2024" name="Insects">
        <title>An Improved Chromosome-Level Genome Assembly of the Firefly Pyrocoelia pectoralis.</title>
        <authorList>
            <person name="Fu X."/>
            <person name="Meyer-Rochow V.B."/>
            <person name="Ballantyne L."/>
            <person name="Zhu X."/>
        </authorList>
    </citation>
    <scope>NUCLEOTIDE SEQUENCE [LARGE SCALE GENOMIC DNA]</scope>
    <source>
        <strain evidence="4">XCY_ONT2</strain>
    </source>
</reference>
<accession>A0AAN7VEW3</accession>
<protein>
    <recommendedName>
        <fullName evidence="6">ZP domain-containing protein</fullName>
    </recommendedName>
</protein>
<gene>
    <name evidence="4" type="ORF">RI129_007843</name>
</gene>
<evidence type="ECO:0000313" key="4">
    <source>
        <dbReference type="EMBL" id="KAK5643998.1"/>
    </source>
</evidence>
<feature type="region of interest" description="Disordered" evidence="1">
    <location>
        <begin position="157"/>
        <end position="176"/>
    </location>
</feature>
<dbReference type="AlphaFoldDB" id="A0AAN7VEW3"/>
<name>A0AAN7VEW3_9COLE</name>
<feature type="chain" id="PRO_5042839551" description="ZP domain-containing protein" evidence="3">
    <location>
        <begin position="18"/>
        <end position="450"/>
    </location>
</feature>
<sequence length="450" mass="49888">MIVLYLVVFIWGRVIVGSNGDATTELEASSVFPELYTTTYLPHNEGITAINDGHEQFDMLHNNEKTDNGDDFVQAGNVTEEHEDDEEGFNHADEDYSSTVELDTEKTTNVTIEADFDLINNENGDVTDDLDIFEDNWDDITDDVLNGSFNETAKDIFGSSNNETNGDANHETVDDIFSSSGNGSVFNTSSLDHTEDSKSKEPITFFGKSVEEIYNMTSNGSVTSFISNISGIVDAWLSEKSEVPDLSVTDSHLETAGDASLFTATALNSKGEVCISLNISMQPLLNDTPLQLLPAFVSAETYSMNNGNITFHTADKDKIHNVTINFLIHCDQQSCGLELISVYIRNLSSREDIEAVNHDELCRTKLGSTFEDFHKKSLSMSDGVELQIPYISFFVLEDCVKDPDDSGSFISRYYVQVLCGLATLIIAVGVTFFIYRKIQRRNSNSFDTIM</sequence>
<evidence type="ECO:0000313" key="5">
    <source>
        <dbReference type="Proteomes" id="UP001329430"/>
    </source>
</evidence>
<comment type="caution">
    <text evidence="4">The sequence shown here is derived from an EMBL/GenBank/DDBJ whole genome shotgun (WGS) entry which is preliminary data.</text>
</comment>
<keyword evidence="5" id="KW-1185">Reference proteome</keyword>